<dbReference type="Pfam" id="PF12697">
    <property type="entry name" value="Abhydrolase_6"/>
    <property type="match status" value="1"/>
</dbReference>
<reference evidence="2 3" key="1">
    <citation type="submission" date="2024-06" db="EMBL/GenBank/DDBJ databases">
        <title>The Natural Products Discovery Center: Release of the First 8490 Sequenced Strains for Exploring Actinobacteria Biosynthetic Diversity.</title>
        <authorList>
            <person name="Kalkreuter E."/>
            <person name="Kautsar S.A."/>
            <person name="Yang D."/>
            <person name="Bader C.D."/>
            <person name="Teijaro C.N."/>
            <person name="Fluegel L."/>
            <person name="Davis C.M."/>
            <person name="Simpson J.R."/>
            <person name="Lauterbach L."/>
            <person name="Steele A.D."/>
            <person name="Gui C."/>
            <person name="Meng S."/>
            <person name="Li G."/>
            <person name="Viehrig K."/>
            <person name="Ye F."/>
            <person name="Su P."/>
            <person name="Kiefer A.F."/>
            <person name="Nichols A."/>
            <person name="Cepeda A.J."/>
            <person name="Yan W."/>
            <person name="Fan B."/>
            <person name="Jiang Y."/>
            <person name="Adhikari A."/>
            <person name="Zheng C.-J."/>
            <person name="Schuster L."/>
            <person name="Cowan T.M."/>
            <person name="Smanski M.J."/>
            <person name="Chevrette M.G."/>
            <person name="De Carvalho L.P.S."/>
            <person name="Shen B."/>
        </authorList>
    </citation>
    <scope>NUCLEOTIDE SEQUENCE [LARGE SCALE GENOMIC DNA]</scope>
    <source>
        <strain evidence="2 3">NPDC006434</strain>
    </source>
</reference>
<sequence>MSTTPTALLVHGAFADASSWAGVVEELQSHDVPVVAVPNPLRGLASDAAYIASAAAQIDGPVVLVGHSYGGALITVAGATENVVGLVYVAAYVPEEGESLGELQGRFPLAPLVANLVERTYPVEGGEPGVEVTIAPDAFPGIFAADVPAEATRILAVSQRPLATAAFTEVPPVAAWKTRPSWAVVAAADEAINPEVQRFAAKRAGATITELEGASHAVAVSRPKDVAAVIRDAVRLTS</sequence>
<keyword evidence="3" id="KW-1185">Reference proteome</keyword>
<dbReference type="GO" id="GO:0016787">
    <property type="term" value="F:hydrolase activity"/>
    <property type="evidence" value="ECO:0007669"/>
    <property type="project" value="UniProtKB-KW"/>
</dbReference>
<organism evidence="2 3">
    <name type="scientific">Streptomyces ossamyceticus</name>
    <dbReference type="NCBI Taxonomy" id="249581"/>
    <lineage>
        <taxon>Bacteria</taxon>
        <taxon>Bacillati</taxon>
        <taxon>Actinomycetota</taxon>
        <taxon>Actinomycetes</taxon>
        <taxon>Kitasatosporales</taxon>
        <taxon>Streptomycetaceae</taxon>
        <taxon>Streptomyces</taxon>
    </lineage>
</organism>
<dbReference type="RefSeq" id="WP_355392241.1">
    <property type="nucleotide sequence ID" value="NZ_JBEGHN010000001.1"/>
</dbReference>
<protein>
    <submittedName>
        <fullName evidence="2">Alpha/beta hydrolase</fullName>
    </submittedName>
</protein>
<dbReference type="Proteomes" id="UP001550210">
    <property type="component" value="Unassembled WGS sequence"/>
</dbReference>
<dbReference type="Gene3D" id="3.40.50.1820">
    <property type="entry name" value="alpha/beta hydrolase"/>
    <property type="match status" value="1"/>
</dbReference>
<dbReference type="SUPFAM" id="SSF53474">
    <property type="entry name" value="alpha/beta-Hydrolases"/>
    <property type="match status" value="1"/>
</dbReference>
<evidence type="ECO:0000313" key="2">
    <source>
        <dbReference type="EMBL" id="MET9843800.1"/>
    </source>
</evidence>
<comment type="caution">
    <text evidence="2">The sequence shown here is derived from an EMBL/GenBank/DDBJ whole genome shotgun (WGS) entry which is preliminary data.</text>
</comment>
<accession>A0ABV2USP1</accession>
<dbReference type="InterPro" id="IPR052897">
    <property type="entry name" value="Sec-Metab_Biosynth_Hydrolase"/>
</dbReference>
<dbReference type="EMBL" id="JBEXPZ010000004">
    <property type="protein sequence ID" value="MET9843800.1"/>
    <property type="molecule type" value="Genomic_DNA"/>
</dbReference>
<dbReference type="InterPro" id="IPR000073">
    <property type="entry name" value="AB_hydrolase_1"/>
</dbReference>
<evidence type="ECO:0000259" key="1">
    <source>
        <dbReference type="Pfam" id="PF12697"/>
    </source>
</evidence>
<evidence type="ECO:0000313" key="3">
    <source>
        <dbReference type="Proteomes" id="UP001550210"/>
    </source>
</evidence>
<proteinExistence type="predicted"/>
<gene>
    <name evidence="2" type="ORF">ABZZ21_04305</name>
</gene>
<dbReference type="InterPro" id="IPR029058">
    <property type="entry name" value="AB_hydrolase_fold"/>
</dbReference>
<feature type="domain" description="AB hydrolase-1" evidence="1">
    <location>
        <begin position="8"/>
        <end position="229"/>
    </location>
</feature>
<dbReference type="PANTHER" id="PTHR37017:SF11">
    <property type="entry name" value="ESTERASE_LIPASE_THIOESTERASE DOMAIN-CONTAINING PROTEIN"/>
    <property type="match status" value="1"/>
</dbReference>
<dbReference type="PANTHER" id="PTHR37017">
    <property type="entry name" value="AB HYDROLASE-1 DOMAIN-CONTAINING PROTEIN-RELATED"/>
    <property type="match status" value="1"/>
</dbReference>
<name>A0ABV2USP1_9ACTN</name>
<keyword evidence="2" id="KW-0378">Hydrolase</keyword>